<feature type="compositionally biased region" description="Pro residues" evidence="3">
    <location>
        <begin position="188"/>
        <end position="199"/>
    </location>
</feature>
<sequence>MSDESVSDAPRLRLARPEDAAAVRDIYAPFVRETPATFTLEPPSVSDLREKIRTTREGDAYPWFVAEEPSAGDRTASETDAEGGGSILGYAYATPVRDRPAYQWSVETSIYVDPTHHRGGVGRRLYDRLFDTLRRQGYVSAYAVLGLPNPESEAFHEAYGFDHLADFPAAGYKLGAWRDVGWYRLELRPPPESPDPPRPVSAVASESDEF</sequence>
<dbReference type="GO" id="GO:0016747">
    <property type="term" value="F:acyltransferase activity, transferring groups other than amino-acyl groups"/>
    <property type="evidence" value="ECO:0007669"/>
    <property type="project" value="InterPro"/>
</dbReference>
<reference evidence="6" key="1">
    <citation type="submission" date="2016-10" db="EMBL/GenBank/DDBJ databases">
        <authorList>
            <person name="Varghese N."/>
            <person name="Submissions S."/>
        </authorList>
    </citation>
    <scope>NUCLEOTIDE SEQUENCE [LARGE SCALE GENOMIC DNA]</scope>
    <source>
        <strain evidence="6">CGMCC 1.7739</strain>
    </source>
</reference>
<dbReference type="AlphaFoldDB" id="A0A1I2MN19"/>
<dbReference type="Pfam" id="PF00583">
    <property type="entry name" value="Acetyltransf_1"/>
    <property type="match status" value="1"/>
</dbReference>
<evidence type="ECO:0000256" key="3">
    <source>
        <dbReference type="SAM" id="MobiDB-lite"/>
    </source>
</evidence>
<keyword evidence="2" id="KW-0012">Acyltransferase</keyword>
<evidence type="ECO:0000259" key="4">
    <source>
        <dbReference type="PROSITE" id="PS51186"/>
    </source>
</evidence>
<name>A0A1I2MN19_9EURY</name>
<dbReference type="STRING" id="553467.SAMN04488063_0834"/>
<keyword evidence="6" id="KW-1185">Reference proteome</keyword>
<evidence type="ECO:0000313" key="6">
    <source>
        <dbReference type="Proteomes" id="UP000198876"/>
    </source>
</evidence>
<dbReference type="Proteomes" id="UP000198876">
    <property type="component" value="Unassembled WGS sequence"/>
</dbReference>
<feature type="domain" description="N-acetyltransferase" evidence="4">
    <location>
        <begin position="10"/>
        <end position="192"/>
    </location>
</feature>
<dbReference type="OrthoDB" id="129730at2157"/>
<dbReference type="InterPro" id="IPR000182">
    <property type="entry name" value="GNAT_dom"/>
</dbReference>
<accession>A0A1I2MN19</accession>
<evidence type="ECO:0000256" key="2">
    <source>
        <dbReference type="ARBA" id="ARBA00023315"/>
    </source>
</evidence>
<dbReference type="EMBL" id="FOOQ01000001">
    <property type="protein sequence ID" value="SFF92965.1"/>
    <property type="molecule type" value="Genomic_DNA"/>
</dbReference>
<dbReference type="PANTHER" id="PTHR43072">
    <property type="entry name" value="N-ACETYLTRANSFERASE"/>
    <property type="match status" value="1"/>
</dbReference>
<dbReference type="InterPro" id="IPR016181">
    <property type="entry name" value="Acyl_CoA_acyltransferase"/>
</dbReference>
<proteinExistence type="predicted"/>
<dbReference type="SUPFAM" id="SSF55729">
    <property type="entry name" value="Acyl-CoA N-acyltransferases (Nat)"/>
    <property type="match status" value="1"/>
</dbReference>
<dbReference type="PROSITE" id="PS51186">
    <property type="entry name" value="GNAT"/>
    <property type="match status" value="1"/>
</dbReference>
<evidence type="ECO:0000256" key="1">
    <source>
        <dbReference type="ARBA" id="ARBA00022679"/>
    </source>
</evidence>
<dbReference type="RefSeq" id="WP_092888786.1">
    <property type="nucleotide sequence ID" value="NZ_FOOQ01000001.1"/>
</dbReference>
<protein>
    <submittedName>
        <fullName evidence="5">Phosphinothricin acetyltransferase</fullName>
    </submittedName>
</protein>
<dbReference type="PANTHER" id="PTHR43072:SF23">
    <property type="entry name" value="UPF0039 PROTEIN C11D3.02C"/>
    <property type="match status" value="1"/>
</dbReference>
<feature type="region of interest" description="Disordered" evidence="3">
    <location>
        <begin position="188"/>
        <end position="210"/>
    </location>
</feature>
<organism evidence="5 6">
    <name type="scientific">Halopelagius inordinatus</name>
    <dbReference type="NCBI Taxonomy" id="553467"/>
    <lineage>
        <taxon>Archaea</taxon>
        <taxon>Methanobacteriati</taxon>
        <taxon>Methanobacteriota</taxon>
        <taxon>Stenosarchaea group</taxon>
        <taxon>Halobacteria</taxon>
        <taxon>Halobacteriales</taxon>
        <taxon>Haloferacaceae</taxon>
    </lineage>
</organism>
<keyword evidence="1 5" id="KW-0808">Transferase</keyword>
<gene>
    <name evidence="5" type="ORF">SAMN04488063_0834</name>
</gene>
<dbReference type="Gene3D" id="3.40.630.30">
    <property type="match status" value="1"/>
</dbReference>
<dbReference type="CDD" id="cd04301">
    <property type="entry name" value="NAT_SF"/>
    <property type="match status" value="1"/>
</dbReference>
<evidence type="ECO:0000313" key="5">
    <source>
        <dbReference type="EMBL" id="SFF92965.1"/>
    </source>
</evidence>